<feature type="compositionally biased region" description="Low complexity" evidence="1">
    <location>
        <begin position="353"/>
        <end position="402"/>
    </location>
</feature>
<dbReference type="AlphaFoldDB" id="A0A0L8FX82"/>
<sequence>MFDDYVLYLVENLHCQERASEFLRNIRQGDTSIVDFGEELMPSSLNFNDGLSSQSGNMTPPVGNSVQRPMERCSVITNGRDVMSQVGDYSCQRNVNEVSHVNQSRSPVHDNSQPVTIKSAYSPAADSSRSNSSNPSMQPSTQNALPVTPVNHISSCSPTYQQCQSYHMAYGQTLTNQHPVNMDTQNSHSMYSYDVSSQYPRHYLSAAAASVAPTEPIKTNVTSLTPTNRQNVLSSGAAAEWPTDSTASGSNRYNTPVMTHESVLRNNDNNSYTAYQTMRTPSATYDYSTYTYPDNYSRAAAVTVVPNTTPTPDAVSPHVYHPHHHQHHQHHQQQQQQQQQQQPTSYDGNAHMNSSSSTHNNANNSNSNSRSSSSNSNISNNSGSNNNTSNTNTNTTNSSYYDDSSRVDYCGTTKRKYESHQDTFSRHYKRYNREQYPYQVTSGGYM</sequence>
<feature type="compositionally biased region" description="Basic residues" evidence="1">
    <location>
        <begin position="320"/>
        <end position="331"/>
    </location>
</feature>
<name>A0A0L8FX82_OCTBM</name>
<reference evidence="2" key="1">
    <citation type="submission" date="2015-07" db="EMBL/GenBank/DDBJ databases">
        <title>MeaNS - Measles Nucleotide Surveillance Program.</title>
        <authorList>
            <person name="Tran T."/>
            <person name="Druce J."/>
        </authorList>
    </citation>
    <scope>NUCLEOTIDE SEQUENCE</scope>
    <source>
        <strain evidence="2">UCB-OBI-ISO-001</strain>
        <tissue evidence="2">Gonad</tissue>
    </source>
</reference>
<protein>
    <submittedName>
        <fullName evidence="2">Uncharacterized protein</fullName>
    </submittedName>
</protein>
<feature type="compositionally biased region" description="Low complexity" evidence="1">
    <location>
        <begin position="332"/>
        <end position="342"/>
    </location>
</feature>
<dbReference type="EMBL" id="KQ425573">
    <property type="protein sequence ID" value="KOF69288.1"/>
    <property type="molecule type" value="Genomic_DNA"/>
</dbReference>
<dbReference type="STRING" id="37653.A0A0L8FX82"/>
<evidence type="ECO:0000313" key="2">
    <source>
        <dbReference type="EMBL" id="KOF69288.1"/>
    </source>
</evidence>
<feature type="region of interest" description="Disordered" evidence="1">
    <location>
        <begin position="307"/>
        <end position="406"/>
    </location>
</feature>
<gene>
    <name evidence="2" type="ORF">OCBIM_22005305mg</name>
</gene>
<dbReference type="OrthoDB" id="10056949at2759"/>
<proteinExistence type="predicted"/>
<evidence type="ECO:0000256" key="1">
    <source>
        <dbReference type="SAM" id="MobiDB-lite"/>
    </source>
</evidence>
<feature type="compositionally biased region" description="Polar residues" evidence="1">
    <location>
        <begin position="137"/>
        <end position="146"/>
    </location>
</feature>
<accession>A0A0L8FX82</accession>
<feature type="compositionally biased region" description="Low complexity" evidence="1">
    <location>
        <begin position="122"/>
        <end position="136"/>
    </location>
</feature>
<feature type="region of interest" description="Disordered" evidence="1">
    <location>
        <begin position="120"/>
        <end position="146"/>
    </location>
</feature>
<organism evidence="2">
    <name type="scientific">Octopus bimaculoides</name>
    <name type="common">California two-spotted octopus</name>
    <dbReference type="NCBI Taxonomy" id="37653"/>
    <lineage>
        <taxon>Eukaryota</taxon>
        <taxon>Metazoa</taxon>
        <taxon>Spiralia</taxon>
        <taxon>Lophotrochozoa</taxon>
        <taxon>Mollusca</taxon>
        <taxon>Cephalopoda</taxon>
        <taxon>Coleoidea</taxon>
        <taxon>Octopodiformes</taxon>
        <taxon>Octopoda</taxon>
        <taxon>Incirrata</taxon>
        <taxon>Octopodidae</taxon>
        <taxon>Octopus</taxon>
    </lineage>
</organism>